<sequence>AKEKGRDVVMGCKGKGNDYKTHCDKGIGAYSSGFVGGAHFDEDRPLKVGSFLAKDPSSFCKKKRPVQVKTTAKQNRPLLGLV</sequence>
<protein>
    <submittedName>
        <fullName evidence="1">Uncharacterized protein</fullName>
    </submittedName>
</protein>
<comment type="caution">
    <text evidence="1">The sequence shown here is derived from an EMBL/GenBank/DDBJ whole genome shotgun (WGS) entry which is preliminary data.</text>
</comment>
<dbReference type="EMBL" id="CAUOFW020004092">
    <property type="protein sequence ID" value="CAK9163783.1"/>
    <property type="molecule type" value="Genomic_DNA"/>
</dbReference>
<proteinExistence type="predicted"/>
<evidence type="ECO:0000313" key="2">
    <source>
        <dbReference type="Proteomes" id="UP001642360"/>
    </source>
</evidence>
<dbReference type="AlphaFoldDB" id="A0ABC8T9T1"/>
<dbReference type="Proteomes" id="UP001642360">
    <property type="component" value="Unassembled WGS sequence"/>
</dbReference>
<keyword evidence="2" id="KW-1185">Reference proteome</keyword>
<feature type="non-terminal residue" evidence="1">
    <location>
        <position position="1"/>
    </location>
</feature>
<gene>
    <name evidence="1" type="ORF">ILEXP_LOCUS32844</name>
</gene>
<accession>A0ABC8T9T1</accession>
<reference evidence="1 2" key="1">
    <citation type="submission" date="2024-02" db="EMBL/GenBank/DDBJ databases">
        <authorList>
            <person name="Vignale AGUSTIN F."/>
            <person name="Sosa J E."/>
            <person name="Modenutti C."/>
        </authorList>
    </citation>
    <scope>NUCLEOTIDE SEQUENCE [LARGE SCALE GENOMIC DNA]</scope>
</reference>
<evidence type="ECO:0000313" key="1">
    <source>
        <dbReference type="EMBL" id="CAK9163783.1"/>
    </source>
</evidence>
<name>A0ABC8T9T1_9AQUA</name>
<organism evidence="1 2">
    <name type="scientific">Ilex paraguariensis</name>
    <name type="common">yerba mate</name>
    <dbReference type="NCBI Taxonomy" id="185542"/>
    <lineage>
        <taxon>Eukaryota</taxon>
        <taxon>Viridiplantae</taxon>
        <taxon>Streptophyta</taxon>
        <taxon>Embryophyta</taxon>
        <taxon>Tracheophyta</taxon>
        <taxon>Spermatophyta</taxon>
        <taxon>Magnoliopsida</taxon>
        <taxon>eudicotyledons</taxon>
        <taxon>Gunneridae</taxon>
        <taxon>Pentapetalae</taxon>
        <taxon>asterids</taxon>
        <taxon>campanulids</taxon>
        <taxon>Aquifoliales</taxon>
        <taxon>Aquifoliaceae</taxon>
        <taxon>Ilex</taxon>
    </lineage>
</organism>